<accession>A0ABN7LHA8</accession>
<keyword evidence="2" id="KW-1185">Reference proteome</keyword>
<comment type="caution">
    <text evidence="1">The sequence shown here is derived from an EMBL/GenBank/DDBJ whole genome shotgun (WGS) entry which is preliminary data.</text>
</comment>
<organism evidence="1 2">
    <name type="scientific">Paraburkholderia aspalathi</name>
    <dbReference type="NCBI Taxonomy" id="1324617"/>
    <lineage>
        <taxon>Bacteria</taxon>
        <taxon>Pseudomonadati</taxon>
        <taxon>Pseudomonadota</taxon>
        <taxon>Betaproteobacteria</taxon>
        <taxon>Burkholderiales</taxon>
        <taxon>Burkholderiaceae</taxon>
        <taxon>Paraburkholderia</taxon>
    </lineage>
</organism>
<protein>
    <submittedName>
        <fullName evidence="1">Uncharacterized protein</fullName>
    </submittedName>
</protein>
<dbReference type="Proteomes" id="UP000674425">
    <property type="component" value="Unassembled WGS sequence"/>
</dbReference>
<reference evidence="1 2" key="1">
    <citation type="submission" date="2021-02" db="EMBL/GenBank/DDBJ databases">
        <authorList>
            <person name="Vanwijnsberghe S."/>
        </authorList>
    </citation>
    <scope>NUCLEOTIDE SEQUENCE [LARGE SCALE GENOMIC DNA]</scope>
    <source>
        <strain evidence="1 2">R-69658</strain>
    </source>
</reference>
<name>A0ABN7LHA8_9BURK</name>
<sequence length="757" mass="83417">MQGDVEVDRGRLQLAIVFGDGVGGDKVGEMPRQGAMADGDAFRHAGRTGGVDDVGELFRMRGRETTYWLRQIGIRCRSDVECRAGAEDVGESAKTGAVADDHAYPCIVEHVAKAFGRIDRIERHERRAGLPDAEQGGDHGGRAFDAQAHARVGADAGFQQALRELVRPAVERAVAQLLRVAFERDPLRMSLGRVGELDGDRQRRGFGRFSRSGGQRMLRIGMRGGRLVQDEIAYVEARAFDRLRDDGEIRIGQLLDGFAIEQIDRIVECDLHAVIVAREIQREIERGRLGAVLEALQLQRRRMQGVAPVDLVEVEHGLEQRRLPPFAMRLQSCDHAMERHVLIRLRVEQGVARTAQQSVERQCARERNAHHDRIDEVADRAFGGGVAPAIQRHADADIGLPAVAIEQRGEGGHQRHRQRDAVVACKAAGARDAFGRQAPRDASTGRRACRVATGTRQNDFRACVAELRAPIGELFVAARGAQDTACVLDAGEIRGSLGAGGRLASFVALKQRLDDQLERPRVGDDVMHCQLQHVLVRAHTHERGAQQGVLAKIEGRVRNRDQMILEMRLAARGIERRDVGDVPVEARRGAANLMRHAVVFVEAHSQRVVTRADLREGVVQSRCVECAARTHRTGHVIRGARRIELPLEVETFLGRRQWERRAGRDDAGMRAGGVGLHKRCGRGARVLLCQPTGLQRNCTCLENESHGGGHAECLADPRGQSCGFQRVAAEIEEVVVDADPRVPEDGLPYPGQTVLQR</sequence>
<evidence type="ECO:0000313" key="2">
    <source>
        <dbReference type="Proteomes" id="UP000674425"/>
    </source>
</evidence>
<proteinExistence type="predicted"/>
<gene>
    <name evidence="1" type="ORF">R69658_02680</name>
</gene>
<evidence type="ECO:0000313" key="1">
    <source>
        <dbReference type="EMBL" id="CAE6750258.1"/>
    </source>
</evidence>
<dbReference type="EMBL" id="CAJNAU010000021">
    <property type="protein sequence ID" value="CAE6750258.1"/>
    <property type="molecule type" value="Genomic_DNA"/>
</dbReference>